<keyword evidence="9" id="KW-0786">Thiamine pyrophosphate</keyword>
<dbReference type="InterPro" id="IPR033248">
    <property type="entry name" value="Transketolase_C"/>
</dbReference>
<comment type="subunit">
    <text evidence="5">Homodimer.</text>
</comment>
<dbReference type="SMART" id="SM00861">
    <property type="entry name" value="Transket_pyr"/>
    <property type="match status" value="1"/>
</dbReference>
<dbReference type="Gene3D" id="3.40.50.970">
    <property type="match status" value="2"/>
</dbReference>
<dbReference type="eggNOG" id="COG0021">
    <property type="taxonomic scope" value="Bacteria"/>
</dbReference>
<dbReference type="GO" id="GO:0046872">
    <property type="term" value="F:metal ion binding"/>
    <property type="evidence" value="ECO:0007669"/>
    <property type="project" value="UniProtKB-KW"/>
</dbReference>
<evidence type="ECO:0000313" key="11">
    <source>
        <dbReference type="EMBL" id="KRT35743.1"/>
    </source>
</evidence>
<dbReference type="Pfam" id="PF00456">
    <property type="entry name" value="Transketolase_N"/>
    <property type="match status" value="1"/>
</dbReference>
<dbReference type="Pfam" id="PF02780">
    <property type="entry name" value="Transketolase_C"/>
    <property type="match status" value="1"/>
</dbReference>
<dbReference type="EMBL" id="ACJX03000001">
    <property type="protein sequence ID" value="KRT35743.1"/>
    <property type="molecule type" value="Genomic_DNA"/>
</dbReference>
<dbReference type="GO" id="GO:0016744">
    <property type="term" value="F:transketolase or transaldolase activity"/>
    <property type="evidence" value="ECO:0007669"/>
    <property type="project" value="UniProtKB-ARBA"/>
</dbReference>
<dbReference type="AlphaFoldDB" id="A0A0T5XBJ4"/>
<dbReference type="SUPFAM" id="SSF52518">
    <property type="entry name" value="Thiamin diphosphate-binding fold (THDP-binding)"/>
    <property type="match status" value="2"/>
</dbReference>
<evidence type="ECO:0000256" key="1">
    <source>
        <dbReference type="ARBA" id="ARBA00001936"/>
    </source>
</evidence>
<dbReference type="InterPro" id="IPR009014">
    <property type="entry name" value="Transketo_C/PFOR_II"/>
</dbReference>
<dbReference type="InterPro" id="IPR029061">
    <property type="entry name" value="THDP-binding"/>
</dbReference>
<evidence type="ECO:0000256" key="3">
    <source>
        <dbReference type="ARBA" id="ARBA00001964"/>
    </source>
</evidence>
<dbReference type="STRING" id="592015.HMPREF1705_02992"/>
<evidence type="ECO:0000256" key="8">
    <source>
        <dbReference type="ARBA" id="ARBA00022842"/>
    </source>
</evidence>
<dbReference type="PROSITE" id="PS00801">
    <property type="entry name" value="TRANSKETOLASE_1"/>
    <property type="match status" value="1"/>
</dbReference>
<dbReference type="InterPro" id="IPR051157">
    <property type="entry name" value="PDH/Transketolase"/>
</dbReference>
<evidence type="ECO:0000259" key="10">
    <source>
        <dbReference type="SMART" id="SM00861"/>
    </source>
</evidence>
<accession>A0A0T5XBJ4</accession>
<dbReference type="PANTHER" id="PTHR43825:SF1">
    <property type="entry name" value="TRANSKETOLASE-LIKE PYRIMIDINE-BINDING DOMAIN-CONTAINING PROTEIN"/>
    <property type="match status" value="1"/>
</dbReference>
<dbReference type="Gene3D" id="3.40.50.920">
    <property type="match status" value="1"/>
</dbReference>
<keyword evidence="6" id="KW-0808">Transferase</keyword>
<evidence type="ECO:0000256" key="4">
    <source>
        <dbReference type="ARBA" id="ARBA00007131"/>
    </source>
</evidence>
<dbReference type="OrthoDB" id="8732661at2"/>
<keyword evidence="7" id="KW-0479">Metal-binding</keyword>
<organism evidence="11 12">
    <name type="scientific">Acetomicrobium hydrogeniformans ATCC BAA-1850</name>
    <dbReference type="NCBI Taxonomy" id="592015"/>
    <lineage>
        <taxon>Bacteria</taxon>
        <taxon>Thermotogati</taxon>
        <taxon>Synergistota</taxon>
        <taxon>Synergistia</taxon>
        <taxon>Synergistales</taxon>
        <taxon>Acetomicrobiaceae</taxon>
        <taxon>Acetomicrobium</taxon>
    </lineage>
</organism>
<gene>
    <name evidence="11" type="ORF">HMPREF1705_02992</name>
</gene>
<dbReference type="NCBIfam" id="NF004556">
    <property type="entry name" value="PRK05899.2-2"/>
    <property type="match status" value="1"/>
</dbReference>
<proteinExistence type="inferred from homology"/>
<dbReference type="InterPro" id="IPR005475">
    <property type="entry name" value="Transketolase-like_Pyr-bd"/>
</dbReference>
<dbReference type="GO" id="GO:0019682">
    <property type="term" value="P:glyceraldehyde-3-phosphate metabolic process"/>
    <property type="evidence" value="ECO:0007669"/>
    <property type="project" value="UniProtKB-ARBA"/>
</dbReference>
<evidence type="ECO:0000256" key="7">
    <source>
        <dbReference type="ARBA" id="ARBA00022723"/>
    </source>
</evidence>
<protein>
    <submittedName>
        <fullName evidence="11">Transketolase</fullName>
    </submittedName>
</protein>
<dbReference type="Pfam" id="PF02779">
    <property type="entry name" value="Transket_pyr"/>
    <property type="match status" value="1"/>
</dbReference>
<comment type="caution">
    <text evidence="11">The sequence shown here is derived from an EMBL/GenBank/DDBJ whole genome shotgun (WGS) entry which is preliminary data.</text>
</comment>
<comment type="similarity">
    <text evidence="4">Belongs to the transketolase family.</text>
</comment>
<comment type="cofactor">
    <cofactor evidence="3">
        <name>thiamine diphosphate</name>
        <dbReference type="ChEBI" id="CHEBI:58937"/>
    </cofactor>
</comment>
<dbReference type="RefSeq" id="WP_009201554.1">
    <property type="nucleotide sequence ID" value="NZ_ACJX03000001.1"/>
</dbReference>
<sequence>MRDTLLALAHFPKDKLDKVDTEAFLIAAKKCRGWVLTMTTAANSGHPGGSMSSMEMYLVTYAVSNLRRERVEETDRDYVVISHGHTAPAAYSALAYLGFFDPLELLGNFRRTGSPFQGHVERSVPGIDWGSGNLGQGLAAGVGYALAQKKRRGEGHVFVLMGDGEQTKGQVSEARRIAAKEGLDNVTALVDFNHIQISGFVEDVMPVQYKRLWEIDGWQVYECDGHDPSDIYSALKEAYEDDGPSVVFCNTVMGKGVSFMEGIPDYHGKALNKEQYLRAMEELGEDPSILEEALRARRGPLPEGRRVSVSAPPIQTGHPFTYSRETKTDNRSAFGKALANIGELNYKEGSSSTPILVFDCDLASSVKVDEFADKCPEWFVETGIQEHATATVSGAASCGGVIALWADFGVFGLTEVYNQQRLNDINKTNLKLFLTHVGLDVGEDGMTHQCIDYCGLLRNLFGWKLTVPIDPNQTDRITRWALSEAGNICVAMGRSKVPILTREGEDTPFYGENYVFRYGAIDLIRDGRHASVFAMGHMVYRAVQARELLEKHGLSLRVYGVSCPLSIDEKAIEEAAELGPIFTFEDHHAGTGLGREIVSKVQSLGLHCRVKPLGVWRYGDSGPFDEVFEAMGLSSKALAECVLKELEK</sequence>
<dbReference type="PANTHER" id="PTHR43825">
    <property type="entry name" value="PYRUVATE DEHYDROGENASE E1 COMPONENT"/>
    <property type="match status" value="1"/>
</dbReference>
<keyword evidence="8" id="KW-0460">Magnesium</keyword>
<keyword evidence="12" id="KW-1185">Reference proteome</keyword>
<evidence type="ECO:0000256" key="2">
    <source>
        <dbReference type="ARBA" id="ARBA00001946"/>
    </source>
</evidence>
<comment type="cofactor">
    <cofactor evidence="2">
        <name>Mg(2+)</name>
        <dbReference type="ChEBI" id="CHEBI:18420"/>
    </cofactor>
</comment>
<dbReference type="CDD" id="cd02012">
    <property type="entry name" value="TPP_TK"/>
    <property type="match status" value="1"/>
</dbReference>
<comment type="cofactor">
    <cofactor evidence="1">
        <name>Mn(2+)</name>
        <dbReference type="ChEBI" id="CHEBI:29035"/>
    </cofactor>
</comment>
<evidence type="ECO:0000256" key="9">
    <source>
        <dbReference type="ARBA" id="ARBA00023052"/>
    </source>
</evidence>
<feature type="domain" description="Transketolase-like pyrimidine-binding" evidence="10">
    <location>
        <begin position="328"/>
        <end position="499"/>
    </location>
</feature>
<evidence type="ECO:0000256" key="5">
    <source>
        <dbReference type="ARBA" id="ARBA00011738"/>
    </source>
</evidence>
<dbReference type="InterPro" id="IPR049557">
    <property type="entry name" value="Transketolase_CS"/>
</dbReference>
<dbReference type="Proteomes" id="UP000005273">
    <property type="component" value="Unassembled WGS sequence"/>
</dbReference>
<dbReference type="SUPFAM" id="SSF52922">
    <property type="entry name" value="TK C-terminal domain-like"/>
    <property type="match status" value="1"/>
</dbReference>
<evidence type="ECO:0000313" key="12">
    <source>
        <dbReference type="Proteomes" id="UP000005273"/>
    </source>
</evidence>
<reference evidence="12" key="1">
    <citation type="submission" date="2012-09" db="EMBL/GenBank/DDBJ databases">
        <authorList>
            <person name="Weinstock G."/>
            <person name="Sodergren E."/>
            <person name="Clifton S."/>
            <person name="Fulton L."/>
            <person name="Fulton B."/>
            <person name="Courtney L."/>
            <person name="Fronick C."/>
            <person name="Harrison M."/>
            <person name="Strong C."/>
            <person name="Farmer C."/>
            <person name="Delehaunty K."/>
            <person name="Markovic C."/>
            <person name="Hall O."/>
            <person name="Minx P."/>
            <person name="Tomlinson C."/>
            <person name="Mitreva M."/>
            <person name="Nelson J."/>
            <person name="Hou S."/>
            <person name="Wollam A."/>
            <person name="Pepin K.H."/>
            <person name="Johnson M."/>
            <person name="Bhonagiri V."/>
            <person name="Nash W.E."/>
            <person name="Suruliraj S."/>
            <person name="Warren W."/>
            <person name="Chinwalla A."/>
            <person name="Mardis E.R."/>
            <person name="Wilson R.K."/>
        </authorList>
    </citation>
    <scope>NUCLEOTIDE SEQUENCE [LARGE SCALE GENOMIC DNA]</scope>
    <source>
        <strain evidence="12">OS1</strain>
    </source>
</reference>
<evidence type="ECO:0000256" key="6">
    <source>
        <dbReference type="ARBA" id="ARBA00022679"/>
    </source>
</evidence>
<dbReference type="CDD" id="cd07033">
    <property type="entry name" value="TPP_PYR_DXS_TK_like"/>
    <property type="match status" value="1"/>
</dbReference>
<dbReference type="GO" id="GO:0005737">
    <property type="term" value="C:cytoplasm"/>
    <property type="evidence" value="ECO:0007669"/>
    <property type="project" value="UniProtKB-ARBA"/>
</dbReference>
<name>A0A0T5XBJ4_9BACT</name>
<dbReference type="InterPro" id="IPR005474">
    <property type="entry name" value="Transketolase_N"/>
</dbReference>